<keyword evidence="2" id="KW-1185">Reference proteome</keyword>
<dbReference type="RefSeq" id="YP_010014142.1">
    <property type="nucleotide sequence ID" value="NC_053516.1"/>
</dbReference>
<evidence type="ECO:0000313" key="1">
    <source>
        <dbReference type="EMBL" id="QNJ56891.1"/>
    </source>
</evidence>
<name>A0A7G8LI19_9CAUD</name>
<dbReference type="KEGG" id="vg:63210824"/>
<dbReference type="GeneID" id="63210824"/>
<proteinExistence type="predicted"/>
<gene>
    <name evidence="1" type="primary">81</name>
    <name evidence="1" type="ORF">SEA_REINDEER_81</name>
</gene>
<protein>
    <submittedName>
        <fullName evidence="1">Uncharacterized protein</fullName>
    </submittedName>
</protein>
<dbReference type="EMBL" id="MT658803">
    <property type="protein sequence ID" value="QNJ56891.1"/>
    <property type="molecule type" value="Genomic_DNA"/>
</dbReference>
<sequence length="87" mass="9642">MATINSAAFDNVGITIAENDVPGTLDWTFHEVPAHLNREFFDFIASDDGHQLLTNAAAAYLFTQGRITEAQAREIIQSVPPREVQVR</sequence>
<accession>A0A7G8LI19</accession>
<dbReference type="Proteomes" id="UP000515841">
    <property type="component" value="Segment"/>
</dbReference>
<reference evidence="1 2" key="1">
    <citation type="submission" date="2020-06" db="EMBL/GenBank/DDBJ databases">
        <authorList>
            <person name="Spencer C.E."/>
            <person name="Frederick G.D."/>
            <person name="Baliraine F.N."/>
            <person name="Favela G."/>
            <person name="Farmer V."/>
            <person name="Galindo A."/>
            <person name="Garlena R.A."/>
            <person name="Russell D.A."/>
            <person name="Pope W.H."/>
            <person name="Jacobs-Sera D."/>
            <person name="Hatfull G.F."/>
        </authorList>
    </citation>
    <scope>NUCLEOTIDE SEQUENCE [LARGE SCALE GENOMIC DNA]</scope>
</reference>
<evidence type="ECO:0000313" key="2">
    <source>
        <dbReference type="Proteomes" id="UP000515841"/>
    </source>
</evidence>
<organism evidence="1 2">
    <name type="scientific">Mycobacterium phage Reindeer</name>
    <dbReference type="NCBI Taxonomy" id="2762283"/>
    <lineage>
        <taxon>Viruses</taxon>
        <taxon>Duplodnaviria</taxon>
        <taxon>Heunggongvirae</taxon>
        <taxon>Uroviricota</taxon>
        <taxon>Caudoviricetes</taxon>
        <taxon>Vilmaviridae</taxon>
        <taxon>Mclasvirinae</taxon>
        <taxon>Bongovirus</taxon>
        <taxon>Bongovirus reindeer</taxon>
    </lineage>
</organism>